<feature type="compositionally biased region" description="Low complexity" evidence="1">
    <location>
        <begin position="504"/>
        <end position="515"/>
    </location>
</feature>
<dbReference type="EMBL" id="DF841693">
    <property type="protein sequence ID" value="GAT45762.1"/>
    <property type="molecule type" value="Genomic_DNA"/>
</dbReference>
<name>A0ABQ0L447_MYCCL</name>
<organism evidence="2 3">
    <name type="scientific">Mycena chlorophos</name>
    <name type="common">Agaric fungus</name>
    <name type="synonym">Agaricus chlorophos</name>
    <dbReference type="NCBI Taxonomy" id="658473"/>
    <lineage>
        <taxon>Eukaryota</taxon>
        <taxon>Fungi</taxon>
        <taxon>Dikarya</taxon>
        <taxon>Basidiomycota</taxon>
        <taxon>Agaricomycotina</taxon>
        <taxon>Agaricomycetes</taxon>
        <taxon>Agaricomycetidae</taxon>
        <taxon>Agaricales</taxon>
        <taxon>Marasmiineae</taxon>
        <taxon>Mycenaceae</taxon>
        <taxon>Mycena</taxon>
    </lineage>
</organism>
<protein>
    <submittedName>
        <fullName evidence="2">Uncharacterized protein</fullName>
    </submittedName>
</protein>
<reference evidence="2" key="1">
    <citation type="submission" date="2014-09" db="EMBL/GenBank/DDBJ databases">
        <title>Genome sequence of the luminous mushroom Mycena chlorophos for searching fungal bioluminescence genes.</title>
        <authorList>
            <person name="Tanaka Y."/>
            <person name="Kasuga D."/>
            <person name="Oba Y."/>
            <person name="Hase S."/>
            <person name="Sato K."/>
            <person name="Oba Y."/>
            <person name="Sakakibara Y."/>
        </authorList>
    </citation>
    <scope>NUCLEOTIDE SEQUENCE</scope>
</reference>
<keyword evidence="3" id="KW-1185">Reference proteome</keyword>
<feature type="region of interest" description="Disordered" evidence="1">
    <location>
        <begin position="457"/>
        <end position="663"/>
    </location>
</feature>
<accession>A0ABQ0L447</accession>
<sequence>MQPKCNELSRLVKLSGTTSVRFRTQTPGTLVLGRRPLPHQRLDPHHPIDNDGLAGKGPHWARDPAFSIAAVPMGLLARPGTTPHKNGEIDVRHRPYLDLPFDPWFDRVARARAAGGTGLIAPMIPVDPRPGKVSMSLQLRPLGPFPKTQRSRVGRRFKAAVSLIVVRGARVEEIGEKKKIVFDANPSPENWILPGWTYTLQWKAEMYHLSWADLIQHIRPMLLKLHADGTRSENRWAKITARMPIPMPVQTISRPESERAPDLDFDPFHSEPIPPPPPRPVVDDGLARIVHTHATQEPAAPTRPSLRSPLPRQPRTDGDQEQPQPPRLQHWTKGDAPVRRKPGARFGLLDADPNGSRPPASIYEALGRLSPVGPSTPQSSADPAPEVAEVGTEELRKSIFSALNLRFSKSGPFDTLLAASAVDEARDVEEKTAFDDEEDNEEDLDALGFVISQEMKDAWDRAEPGSRSSLDSQFGINEAEDGHQLDRDEDDIDAVVDQGKQKTSPRSGGRASGRQARLRGATRWRARAEVRSKPTNEDEFGFPLPSADEEEAVASRLAAASRNKAFASWDASPPLPGKARSKKKENEGGWRAAGSEKVAQTKPRQASVSEDKPPSSPPKASKASIEEKPLAATSGPEQMNRLQSMLFRKPSLPSGRTGVDRGR</sequence>
<evidence type="ECO:0000313" key="3">
    <source>
        <dbReference type="Proteomes" id="UP000815677"/>
    </source>
</evidence>
<dbReference type="Proteomes" id="UP000815677">
    <property type="component" value="Unassembled WGS sequence"/>
</dbReference>
<evidence type="ECO:0000313" key="2">
    <source>
        <dbReference type="EMBL" id="GAT45762.1"/>
    </source>
</evidence>
<proteinExistence type="predicted"/>
<feature type="region of interest" description="Disordered" evidence="1">
    <location>
        <begin position="247"/>
        <end position="390"/>
    </location>
</feature>
<feature type="compositionally biased region" description="Polar residues" evidence="1">
    <location>
        <begin position="466"/>
        <end position="475"/>
    </location>
</feature>
<evidence type="ECO:0000256" key="1">
    <source>
        <dbReference type="SAM" id="MobiDB-lite"/>
    </source>
</evidence>
<feature type="compositionally biased region" description="Basic and acidic residues" evidence="1">
    <location>
        <begin position="255"/>
        <end position="269"/>
    </location>
</feature>
<feature type="compositionally biased region" description="Basic residues" evidence="1">
    <location>
        <begin position="516"/>
        <end position="525"/>
    </location>
</feature>
<gene>
    <name evidence="2" type="ORF">MCHLO_03324</name>
</gene>
<feature type="compositionally biased region" description="Basic and acidic residues" evidence="1">
    <location>
        <begin position="526"/>
        <end position="536"/>
    </location>
</feature>